<organism evidence="2 3">
    <name type="scientific">Bifidobacterium aquikefiri</name>
    <dbReference type="NCBI Taxonomy" id="1653207"/>
    <lineage>
        <taxon>Bacteria</taxon>
        <taxon>Bacillati</taxon>
        <taxon>Actinomycetota</taxon>
        <taxon>Actinomycetes</taxon>
        <taxon>Bifidobacteriales</taxon>
        <taxon>Bifidobacteriaceae</taxon>
        <taxon>Bifidobacterium</taxon>
    </lineage>
</organism>
<keyword evidence="3" id="KW-1185">Reference proteome</keyword>
<dbReference type="RefSeq" id="WP_094693264.1">
    <property type="nucleotide sequence ID" value="NZ_CALENZ010000014.1"/>
</dbReference>
<accession>A0A261G645</accession>
<dbReference type="AlphaFoldDB" id="A0A261G645"/>
<dbReference type="PANTHER" id="PTHR37947:SF1">
    <property type="entry name" value="BLL2462 PROTEIN"/>
    <property type="match status" value="1"/>
</dbReference>
<dbReference type="InterPro" id="IPR029062">
    <property type="entry name" value="Class_I_gatase-like"/>
</dbReference>
<evidence type="ECO:0000313" key="2">
    <source>
        <dbReference type="EMBL" id="OZG66899.1"/>
    </source>
</evidence>
<protein>
    <submittedName>
        <fullName evidence="2">Cytoplasmic protein</fullName>
    </submittedName>
</protein>
<sequence length="248" mass="27878">MKILLAGESWTTVSTHIKGFDTFTTSVYEEGCTEFLNAIHREGIEYDFIPNHLAATKFPNTLEEMNKYDVIVLSDIGANTLLLPPSVFNSQQKHPNRLNAIAEWVKQGGSFLMVGGYLSFQGIEAKAQYHRTAIENILPVELLEGDDRVEAPQGMIPHVEDPSFFSKIDAQWPSILGYQVLVAKKNTKTILTIGEQKHPLLVVGEIGKGRSAAFATDMGPHWLSKEFMDWQGYSKLWLGILSWLVRRK</sequence>
<dbReference type="Pfam" id="PF07090">
    <property type="entry name" value="GATase1_like"/>
    <property type="match status" value="1"/>
</dbReference>
<dbReference type="InterPro" id="IPR010768">
    <property type="entry name" value="GATase1-like"/>
</dbReference>
<feature type="domain" description="Putative glutamine amidotransferase" evidence="1">
    <location>
        <begin position="2"/>
        <end position="245"/>
    </location>
</feature>
<dbReference type="Proteomes" id="UP000216451">
    <property type="component" value="Unassembled WGS sequence"/>
</dbReference>
<reference evidence="2 3" key="1">
    <citation type="journal article" date="2017" name="BMC Genomics">
        <title>Comparative genomic and phylogenomic analyses of the Bifidobacteriaceae family.</title>
        <authorList>
            <person name="Lugli G.A."/>
            <person name="Milani C."/>
            <person name="Turroni F."/>
            <person name="Duranti S."/>
            <person name="Mancabelli L."/>
            <person name="Mangifesta M."/>
            <person name="Ferrario C."/>
            <person name="Modesto M."/>
            <person name="Mattarelli P."/>
            <person name="Jiri K."/>
            <person name="van Sinderen D."/>
            <person name="Ventura M."/>
        </authorList>
    </citation>
    <scope>NUCLEOTIDE SEQUENCE [LARGE SCALE GENOMIC DNA]</scope>
    <source>
        <strain evidence="2 3">LMG 28769</strain>
    </source>
</reference>
<comment type="caution">
    <text evidence="2">The sequence shown here is derived from an EMBL/GenBank/DDBJ whole genome shotgun (WGS) entry which is preliminary data.</text>
</comment>
<gene>
    <name evidence="2" type="ORF">BAQU_0971</name>
</gene>
<dbReference type="GeneID" id="98295636"/>
<dbReference type="CDD" id="cd03143">
    <property type="entry name" value="A4_beta-galactosidase_middle_domain"/>
    <property type="match status" value="1"/>
</dbReference>
<name>A0A261G645_9BIFI</name>
<dbReference type="Gene3D" id="3.40.50.880">
    <property type="match status" value="1"/>
</dbReference>
<dbReference type="PANTHER" id="PTHR37947">
    <property type="entry name" value="BLL2462 PROTEIN"/>
    <property type="match status" value="1"/>
</dbReference>
<dbReference type="OrthoDB" id="9781333at2"/>
<dbReference type="SUPFAM" id="SSF52317">
    <property type="entry name" value="Class I glutamine amidotransferase-like"/>
    <property type="match status" value="1"/>
</dbReference>
<proteinExistence type="predicted"/>
<dbReference type="EMBL" id="MWXA01000005">
    <property type="protein sequence ID" value="OZG66899.1"/>
    <property type="molecule type" value="Genomic_DNA"/>
</dbReference>
<evidence type="ECO:0000259" key="1">
    <source>
        <dbReference type="Pfam" id="PF07090"/>
    </source>
</evidence>
<evidence type="ECO:0000313" key="3">
    <source>
        <dbReference type="Proteomes" id="UP000216451"/>
    </source>
</evidence>